<dbReference type="InterPro" id="IPR011990">
    <property type="entry name" value="TPR-like_helical_dom_sf"/>
</dbReference>
<accession>A0ABQ6MVZ1</accession>
<organism evidence="2 3">
    <name type="scientific">Tetraparma gracilis</name>
    <dbReference type="NCBI Taxonomy" id="2962635"/>
    <lineage>
        <taxon>Eukaryota</taxon>
        <taxon>Sar</taxon>
        <taxon>Stramenopiles</taxon>
        <taxon>Ochrophyta</taxon>
        <taxon>Bolidophyceae</taxon>
        <taxon>Parmales</taxon>
        <taxon>Triparmaceae</taxon>
        <taxon>Tetraparma</taxon>
    </lineage>
</organism>
<proteinExistence type="predicted"/>
<dbReference type="Gene3D" id="1.25.40.10">
    <property type="entry name" value="Tetratricopeptide repeat domain"/>
    <property type="match status" value="1"/>
</dbReference>
<evidence type="ECO:0000256" key="1">
    <source>
        <dbReference type="SAM" id="MobiDB-lite"/>
    </source>
</evidence>
<dbReference type="Proteomes" id="UP001165060">
    <property type="component" value="Unassembled WGS sequence"/>
</dbReference>
<dbReference type="SUPFAM" id="SSF48452">
    <property type="entry name" value="TPR-like"/>
    <property type="match status" value="1"/>
</dbReference>
<feature type="region of interest" description="Disordered" evidence="1">
    <location>
        <begin position="1"/>
        <end position="32"/>
    </location>
</feature>
<feature type="region of interest" description="Disordered" evidence="1">
    <location>
        <begin position="324"/>
        <end position="351"/>
    </location>
</feature>
<dbReference type="EMBL" id="BRYB01000640">
    <property type="protein sequence ID" value="GMI34455.1"/>
    <property type="molecule type" value="Genomic_DNA"/>
</dbReference>
<name>A0ABQ6MVZ1_9STRA</name>
<dbReference type="InterPro" id="IPR011993">
    <property type="entry name" value="PH-like_dom_sf"/>
</dbReference>
<feature type="compositionally biased region" description="Low complexity" evidence="1">
    <location>
        <begin position="18"/>
        <end position="32"/>
    </location>
</feature>
<evidence type="ECO:0000313" key="2">
    <source>
        <dbReference type="EMBL" id="GMI34455.1"/>
    </source>
</evidence>
<evidence type="ECO:0000313" key="3">
    <source>
        <dbReference type="Proteomes" id="UP001165060"/>
    </source>
</evidence>
<dbReference type="Gene3D" id="2.30.29.30">
    <property type="entry name" value="Pleckstrin-homology domain (PH domain)/Phosphotyrosine-binding domain (PTB)"/>
    <property type="match status" value="1"/>
</dbReference>
<reference evidence="2 3" key="1">
    <citation type="journal article" date="2023" name="Commun. Biol.">
        <title>Genome analysis of Parmales, the sister group of diatoms, reveals the evolutionary specialization of diatoms from phago-mixotrophs to photoautotrophs.</title>
        <authorList>
            <person name="Ban H."/>
            <person name="Sato S."/>
            <person name="Yoshikawa S."/>
            <person name="Yamada K."/>
            <person name="Nakamura Y."/>
            <person name="Ichinomiya M."/>
            <person name="Sato N."/>
            <person name="Blanc-Mathieu R."/>
            <person name="Endo H."/>
            <person name="Kuwata A."/>
            <person name="Ogata H."/>
        </authorList>
    </citation>
    <scope>NUCLEOTIDE SEQUENCE [LARGE SCALE GENOMIC DNA]</scope>
</reference>
<sequence length="487" mass="53336">MTTLTSSDSRPTEASLGSPADDAFSFDASSSPSLEEEDAQSVLWSGSILKRGHFVKSWKTRHCVVKGGLFIYYRNELESIHTATSPRGCAVVLDVKRWGAPADLGLVIETVWMDKVPTKYYVKLFSPDDYARAINACQMCQGFSRQVLKQYKDDTSLMMGHLCGLNCFFDFTIQSVQANASLYHVSNLSFTQHLLLAAAKFEKWKQGSGGGGGGMQPKGLLEEALTHYKAVLGCSKVKEEMRDKLRAFNEENVRGFVDEKSGYMEEACFNMATIHYLQGRFALAIREFGMLLGAAKHDFDKADINVNLALCYFNKQCWDEAAEGGGGSNRGGGGRKGASDNDTEEEKELEGHDLKACARSHAFDALNLVPNHPQAMIAIADVQLDSGEVSEAIEMLTRTLDCECDHVAVKIKLAHAYLAANNKRAAIKTAKSAVNDDADVNGSAYESIIQLLHAVGNHAEATKLKAQQLGEETTKLKKRVFAFAQNA</sequence>
<dbReference type="SUPFAM" id="SSF50729">
    <property type="entry name" value="PH domain-like"/>
    <property type="match status" value="1"/>
</dbReference>
<comment type="caution">
    <text evidence="2">The sequence shown here is derived from an EMBL/GenBank/DDBJ whole genome shotgun (WGS) entry which is preliminary data.</text>
</comment>
<feature type="compositionally biased region" description="Gly residues" evidence="1">
    <location>
        <begin position="324"/>
        <end position="336"/>
    </location>
</feature>
<gene>
    <name evidence="2" type="ORF">TeGR_g3721</name>
</gene>
<protein>
    <recommendedName>
        <fullName evidence="4">PH domain-containing protein</fullName>
    </recommendedName>
</protein>
<keyword evidence="3" id="KW-1185">Reference proteome</keyword>
<evidence type="ECO:0008006" key="4">
    <source>
        <dbReference type="Google" id="ProtNLM"/>
    </source>
</evidence>